<organism evidence="1 2">
    <name type="scientific">Eumeta variegata</name>
    <name type="common">Bagworm moth</name>
    <name type="synonym">Eumeta japonica</name>
    <dbReference type="NCBI Taxonomy" id="151549"/>
    <lineage>
        <taxon>Eukaryota</taxon>
        <taxon>Metazoa</taxon>
        <taxon>Ecdysozoa</taxon>
        <taxon>Arthropoda</taxon>
        <taxon>Hexapoda</taxon>
        <taxon>Insecta</taxon>
        <taxon>Pterygota</taxon>
        <taxon>Neoptera</taxon>
        <taxon>Endopterygota</taxon>
        <taxon>Lepidoptera</taxon>
        <taxon>Glossata</taxon>
        <taxon>Ditrysia</taxon>
        <taxon>Tineoidea</taxon>
        <taxon>Psychidae</taxon>
        <taxon>Oiketicinae</taxon>
        <taxon>Eumeta</taxon>
    </lineage>
</organism>
<evidence type="ECO:0000313" key="2">
    <source>
        <dbReference type="Proteomes" id="UP000299102"/>
    </source>
</evidence>
<dbReference type="EMBL" id="BGZK01001024">
    <property type="protein sequence ID" value="GBP68807.1"/>
    <property type="molecule type" value="Genomic_DNA"/>
</dbReference>
<sequence length="102" mass="11075">MCIIEANSGFAVVEPERRAASGQRLLMESGMVGFDSRPRRKLIGGSSTRVILNHSESTLTFVPDVAIPAVTTASQQPPSGTEPAWRLKGPRVPRFEIKALWG</sequence>
<gene>
    <name evidence="1" type="ORF">EVAR_36569_1</name>
</gene>
<evidence type="ECO:0000313" key="1">
    <source>
        <dbReference type="EMBL" id="GBP68807.1"/>
    </source>
</evidence>
<reference evidence="1 2" key="1">
    <citation type="journal article" date="2019" name="Commun. Biol.">
        <title>The bagworm genome reveals a unique fibroin gene that provides high tensile strength.</title>
        <authorList>
            <person name="Kono N."/>
            <person name="Nakamura H."/>
            <person name="Ohtoshi R."/>
            <person name="Tomita M."/>
            <person name="Numata K."/>
            <person name="Arakawa K."/>
        </authorList>
    </citation>
    <scope>NUCLEOTIDE SEQUENCE [LARGE SCALE GENOMIC DNA]</scope>
</reference>
<protein>
    <submittedName>
        <fullName evidence="1">Uncharacterized protein</fullName>
    </submittedName>
</protein>
<name>A0A4C1Y2M3_EUMVA</name>
<comment type="caution">
    <text evidence="1">The sequence shown here is derived from an EMBL/GenBank/DDBJ whole genome shotgun (WGS) entry which is preliminary data.</text>
</comment>
<dbReference type="Proteomes" id="UP000299102">
    <property type="component" value="Unassembled WGS sequence"/>
</dbReference>
<accession>A0A4C1Y2M3</accession>
<dbReference type="AlphaFoldDB" id="A0A4C1Y2M3"/>
<keyword evidence="2" id="KW-1185">Reference proteome</keyword>
<proteinExistence type="predicted"/>